<feature type="region of interest" description="Disordered" evidence="1">
    <location>
        <begin position="1"/>
        <end position="36"/>
    </location>
</feature>
<organism evidence="2">
    <name type="scientific">Nothobranchius kuhntae</name>
    <name type="common">Beira killifish</name>
    <dbReference type="NCBI Taxonomy" id="321403"/>
    <lineage>
        <taxon>Eukaryota</taxon>
        <taxon>Metazoa</taxon>
        <taxon>Chordata</taxon>
        <taxon>Craniata</taxon>
        <taxon>Vertebrata</taxon>
        <taxon>Euteleostomi</taxon>
        <taxon>Actinopterygii</taxon>
        <taxon>Neopterygii</taxon>
        <taxon>Teleostei</taxon>
        <taxon>Neoteleostei</taxon>
        <taxon>Acanthomorphata</taxon>
        <taxon>Ovalentaria</taxon>
        <taxon>Atherinomorphae</taxon>
        <taxon>Cyprinodontiformes</taxon>
        <taxon>Nothobranchiidae</taxon>
        <taxon>Nothobranchius</taxon>
    </lineage>
</organism>
<name>A0A1A8KA67_NOTKU</name>
<gene>
    <name evidence="2" type="primary">Nfu_g_1_004667</name>
</gene>
<sequence>LLLFPDKPTHSPLTGRTLEPTPFGSPTPLVSQPLPWPEPPPAAHLTSLDLPKLSSLHVSLLDLSPCYPDRTTPPSNQFPPLQTFSRTSLPVQELSFVTLLPWFPFNKFFFKTFY</sequence>
<dbReference type="AlphaFoldDB" id="A0A1A8KA67"/>
<evidence type="ECO:0000256" key="1">
    <source>
        <dbReference type="SAM" id="MobiDB-lite"/>
    </source>
</evidence>
<protein>
    <submittedName>
        <fullName evidence="2">Uncharacterized protein</fullName>
    </submittedName>
</protein>
<dbReference type="EMBL" id="HAEE01009046">
    <property type="protein sequence ID" value="SBR29096.1"/>
    <property type="molecule type" value="Transcribed_RNA"/>
</dbReference>
<proteinExistence type="predicted"/>
<feature type="non-terminal residue" evidence="2">
    <location>
        <position position="114"/>
    </location>
</feature>
<feature type="non-terminal residue" evidence="2">
    <location>
        <position position="1"/>
    </location>
</feature>
<reference evidence="2" key="2">
    <citation type="submission" date="2016-06" db="EMBL/GenBank/DDBJ databases">
        <title>The genome of a short-lived fish provides insights into sex chromosome evolution and the genetic control of aging.</title>
        <authorList>
            <person name="Reichwald K."/>
            <person name="Felder M."/>
            <person name="Petzold A."/>
            <person name="Koch P."/>
            <person name="Groth M."/>
            <person name="Platzer M."/>
        </authorList>
    </citation>
    <scope>NUCLEOTIDE SEQUENCE</scope>
    <source>
        <tissue evidence="2">Brain</tissue>
    </source>
</reference>
<evidence type="ECO:0000313" key="2">
    <source>
        <dbReference type="EMBL" id="SBR29096.1"/>
    </source>
</evidence>
<accession>A0A1A8KA67</accession>
<reference evidence="2" key="1">
    <citation type="submission" date="2016-05" db="EMBL/GenBank/DDBJ databases">
        <authorList>
            <person name="Lavstsen T."/>
            <person name="Jespersen J.S."/>
        </authorList>
    </citation>
    <scope>NUCLEOTIDE SEQUENCE</scope>
    <source>
        <tissue evidence="2">Brain</tissue>
    </source>
</reference>